<dbReference type="PROSITE" id="PS50932">
    <property type="entry name" value="HTH_LACI_2"/>
    <property type="match status" value="1"/>
</dbReference>
<dbReference type="Pfam" id="PF00356">
    <property type="entry name" value="LacI"/>
    <property type="match status" value="1"/>
</dbReference>
<sequence length="334" mass="37558">MCYTIYDLAKECQVSVATVSRVINNSGPVKEKTRQKILKLIKEKNYSPNAFARGLNNISMKTIGIIISDIGNPFFAQIVKSIDSICQKNQYSIILCSTENNSKTERREIEMLMQKQVEGFIIAGSRPVKDENASFLTEVSKKYPIVLINSFIRGGHKMYSVMVDEKKSTYDALSLIISKGHKKIFLLGDTQWKTTVAKINALKDVLKDNGLSFDKEQIINCKYSYSSGMAGVKELLSRNIPFPYTIFCSSDMIAIGAMKELLSHGIKIPEEVAIMGYSNTENSSLTTPSLSTVDQKMHVLGEKAAKIFIDILDDNYPINKKMYSDYRILMREST</sequence>
<keyword evidence="3" id="KW-0804">Transcription</keyword>
<dbReference type="Pfam" id="PF00532">
    <property type="entry name" value="Peripla_BP_1"/>
    <property type="match status" value="1"/>
</dbReference>
<evidence type="ECO:0000259" key="4">
    <source>
        <dbReference type="PROSITE" id="PS50932"/>
    </source>
</evidence>
<accession>A0A8J8SHI8</accession>
<name>A0A8J8SHI8_9FIRM</name>
<dbReference type="CDD" id="cd06267">
    <property type="entry name" value="PBP1_LacI_sugar_binding-like"/>
    <property type="match status" value="1"/>
</dbReference>
<dbReference type="GO" id="GO:0003700">
    <property type="term" value="F:DNA-binding transcription factor activity"/>
    <property type="evidence" value="ECO:0007669"/>
    <property type="project" value="TreeGrafter"/>
</dbReference>
<dbReference type="Gene3D" id="1.10.260.40">
    <property type="entry name" value="lambda repressor-like DNA-binding domains"/>
    <property type="match status" value="1"/>
</dbReference>
<dbReference type="Gene3D" id="3.40.50.2300">
    <property type="match status" value="2"/>
</dbReference>
<keyword evidence="1" id="KW-0805">Transcription regulation</keyword>
<evidence type="ECO:0000256" key="1">
    <source>
        <dbReference type="ARBA" id="ARBA00023015"/>
    </source>
</evidence>
<reference evidence="5" key="1">
    <citation type="submission" date="2020-07" db="EMBL/GenBank/DDBJ databases">
        <title>Vallitalea pronyensis genome.</title>
        <authorList>
            <person name="Postec A."/>
        </authorList>
    </citation>
    <scope>NUCLEOTIDE SEQUENCE</scope>
    <source>
        <strain evidence="5">FatNI3</strain>
    </source>
</reference>
<evidence type="ECO:0000256" key="3">
    <source>
        <dbReference type="ARBA" id="ARBA00023163"/>
    </source>
</evidence>
<organism evidence="5 6">
    <name type="scientific">Vallitalea pronyensis</name>
    <dbReference type="NCBI Taxonomy" id="1348613"/>
    <lineage>
        <taxon>Bacteria</taxon>
        <taxon>Bacillati</taxon>
        <taxon>Bacillota</taxon>
        <taxon>Clostridia</taxon>
        <taxon>Lachnospirales</taxon>
        <taxon>Vallitaleaceae</taxon>
        <taxon>Vallitalea</taxon>
    </lineage>
</organism>
<dbReference type="Proteomes" id="UP000683246">
    <property type="component" value="Chromosome"/>
</dbReference>
<gene>
    <name evidence="5" type="ORF">HZI73_15575</name>
</gene>
<dbReference type="PANTHER" id="PTHR30146:SF109">
    <property type="entry name" value="HTH-TYPE TRANSCRIPTIONAL REGULATOR GALS"/>
    <property type="match status" value="1"/>
</dbReference>
<dbReference type="InterPro" id="IPR028082">
    <property type="entry name" value="Peripla_BP_I"/>
</dbReference>
<keyword evidence="6" id="KW-1185">Reference proteome</keyword>
<dbReference type="AlphaFoldDB" id="A0A8J8SHI8"/>
<protein>
    <submittedName>
        <fullName evidence="5">LacI family DNA-binding transcriptional regulator</fullName>
    </submittedName>
</protein>
<feature type="domain" description="HTH lacI-type" evidence="4">
    <location>
        <begin position="3"/>
        <end position="57"/>
    </location>
</feature>
<dbReference type="InterPro" id="IPR000843">
    <property type="entry name" value="HTH_LacI"/>
</dbReference>
<evidence type="ECO:0000313" key="5">
    <source>
        <dbReference type="EMBL" id="QUI23621.1"/>
    </source>
</evidence>
<evidence type="ECO:0000256" key="2">
    <source>
        <dbReference type="ARBA" id="ARBA00023125"/>
    </source>
</evidence>
<dbReference type="SUPFAM" id="SSF53822">
    <property type="entry name" value="Periplasmic binding protein-like I"/>
    <property type="match status" value="1"/>
</dbReference>
<dbReference type="RefSeq" id="WP_212694307.1">
    <property type="nucleotide sequence ID" value="NZ_CP058649.1"/>
</dbReference>
<keyword evidence="2 5" id="KW-0238">DNA-binding</keyword>
<dbReference type="SUPFAM" id="SSF47413">
    <property type="entry name" value="lambda repressor-like DNA-binding domains"/>
    <property type="match status" value="1"/>
</dbReference>
<dbReference type="EMBL" id="CP058649">
    <property type="protein sequence ID" value="QUI23621.1"/>
    <property type="molecule type" value="Genomic_DNA"/>
</dbReference>
<dbReference type="CDD" id="cd01392">
    <property type="entry name" value="HTH_LacI"/>
    <property type="match status" value="1"/>
</dbReference>
<evidence type="ECO:0000313" key="6">
    <source>
        <dbReference type="Proteomes" id="UP000683246"/>
    </source>
</evidence>
<dbReference type="PANTHER" id="PTHR30146">
    <property type="entry name" value="LACI-RELATED TRANSCRIPTIONAL REPRESSOR"/>
    <property type="match status" value="1"/>
</dbReference>
<proteinExistence type="predicted"/>
<dbReference type="InterPro" id="IPR010982">
    <property type="entry name" value="Lambda_DNA-bd_dom_sf"/>
</dbReference>
<dbReference type="InterPro" id="IPR001761">
    <property type="entry name" value="Peripla_BP/Lac1_sug-bd_dom"/>
</dbReference>
<dbReference type="KEGG" id="vpy:HZI73_15575"/>
<dbReference type="GO" id="GO:0000976">
    <property type="term" value="F:transcription cis-regulatory region binding"/>
    <property type="evidence" value="ECO:0007669"/>
    <property type="project" value="TreeGrafter"/>
</dbReference>
<dbReference type="SMART" id="SM00354">
    <property type="entry name" value="HTH_LACI"/>
    <property type="match status" value="1"/>
</dbReference>